<dbReference type="Pfam" id="PF00069">
    <property type="entry name" value="Pkinase"/>
    <property type="match status" value="1"/>
</dbReference>
<feature type="domain" description="Protein kinase" evidence="6">
    <location>
        <begin position="57"/>
        <end position="346"/>
    </location>
</feature>
<sequence>MTRHDEHEQRARSVDLLEESARLVDDELRQARAQLRPDRRAREGSTFERDDFVAYRYRIVRLVAKGGMGEVYEAHDLELGERIALKVVRQERHEKTRVFEQLKREIFLARKVTHPNVCRIFDVGFHLVARAGGEKRIPFFTMELLQGETLSARLKRVGPLDPREAIGCVLQMIGALGAAHAVGIVHRDFKSANVFLEDAHSTGDTGETADTGQRRRPRVVVTDFGLAKLTLPANTPEFVRTGTGRLRGTPAYMAPEQIECRPVSEATDIYALGVVMYEMLTGVRPFSGDVSLGAAVARLDQPPVPPRTLRKEIDPRLEAIILRCLSRMPADRFASVHDLGVALTSLSRGRRRWSRWSAPALVVCAMAALAAGGIAGRDYLRPIPMAAKSVPSPVGILAEGDGRVRRSLPRLPEAARHYTAGLAAARDLDAISAREHFEHAVALEPGHALSHAELAETYRKLGYGARAAAEAKTAYGLAGPLSREEALLIEGRYDDAIGEWQKAVDVYRTLFEFFPSSVEYGLALARAQERAGKLDEALATVAKLRAVPHAIAPAVDIDEAEAAMAIALSDFRRAEMARLRAATMAEARGAWRSAGQNRYLLAGILAAQGKTEAANEHRREAVAMFERAGDRTSLAAAFLASARECEEEGEFDLALDMYRELQEQHRQAGDMREVALSAYDAFRVLWKQGRLHEALDAVEESVAIGRGIGDPELGGRLIDVADALLNAGDLAGAAAYVQDALDLATRFHNPGLAALAMEVRGDILRQQDDVAGAMRMQKKALDTAQRAGRRSAILWLELDVTELLLDHGTLEAAERAASGLLARTPPHKSLQLASAQLLRARALLGLGHIDRAKAALDRSKDVAPGSRRGDLVLTQRLLDARILAISSPDRIGVALANVEEVIARAHALGFFTMELQARFTAGELERQAGHAERARTRMRELEHDARARGYAYWAKLASAAGRQVG</sequence>
<accession>A0ABZ2LAR5</accession>
<dbReference type="RefSeq" id="WP_394837670.1">
    <property type="nucleotide sequence ID" value="NZ_CP089929.1"/>
</dbReference>
<keyword evidence="5" id="KW-0812">Transmembrane</keyword>
<organism evidence="7 8">
    <name type="scientific">Pendulispora rubella</name>
    <dbReference type="NCBI Taxonomy" id="2741070"/>
    <lineage>
        <taxon>Bacteria</taxon>
        <taxon>Pseudomonadati</taxon>
        <taxon>Myxococcota</taxon>
        <taxon>Myxococcia</taxon>
        <taxon>Myxococcales</taxon>
        <taxon>Sorangiineae</taxon>
        <taxon>Pendulisporaceae</taxon>
        <taxon>Pendulispora</taxon>
    </lineage>
</organism>
<protein>
    <submittedName>
        <fullName evidence="7">Protein kinase</fullName>
    </submittedName>
</protein>
<dbReference type="Gene3D" id="1.10.510.10">
    <property type="entry name" value="Transferase(Phosphotransferase) domain 1"/>
    <property type="match status" value="1"/>
</dbReference>
<dbReference type="InterPro" id="IPR008271">
    <property type="entry name" value="Ser/Thr_kinase_AS"/>
</dbReference>
<dbReference type="PROSITE" id="PS00108">
    <property type="entry name" value="PROTEIN_KINASE_ST"/>
    <property type="match status" value="1"/>
</dbReference>
<dbReference type="SUPFAM" id="SSF48452">
    <property type="entry name" value="TPR-like"/>
    <property type="match status" value="3"/>
</dbReference>
<evidence type="ECO:0000259" key="6">
    <source>
        <dbReference type="PROSITE" id="PS50011"/>
    </source>
</evidence>
<evidence type="ECO:0000313" key="8">
    <source>
        <dbReference type="Proteomes" id="UP001374803"/>
    </source>
</evidence>
<evidence type="ECO:0000256" key="5">
    <source>
        <dbReference type="SAM" id="Phobius"/>
    </source>
</evidence>
<evidence type="ECO:0000256" key="1">
    <source>
        <dbReference type="ARBA" id="ARBA00022679"/>
    </source>
</evidence>
<keyword evidence="3 7" id="KW-0418">Kinase</keyword>
<evidence type="ECO:0000256" key="4">
    <source>
        <dbReference type="ARBA" id="ARBA00022840"/>
    </source>
</evidence>
<dbReference type="PROSITE" id="PS50011">
    <property type="entry name" value="PROTEIN_KINASE_DOM"/>
    <property type="match status" value="1"/>
</dbReference>
<evidence type="ECO:0000256" key="2">
    <source>
        <dbReference type="ARBA" id="ARBA00022741"/>
    </source>
</evidence>
<dbReference type="CDD" id="cd14014">
    <property type="entry name" value="STKc_PknB_like"/>
    <property type="match status" value="1"/>
</dbReference>
<dbReference type="EMBL" id="CP089983">
    <property type="protein sequence ID" value="WXB07998.1"/>
    <property type="molecule type" value="Genomic_DNA"/>
</dbReference>
<keyword evidence="5" id="KW-1133">Transmembrane helix</keyword>
<proteinExistence type="predicted"/>
<dbReference type="InterPro" id="IPR011990">
    <property type="entry name" value="TPR-like_helical_dom_sf"/>
</dbReference>
<dbReference type="InterPro" id="IPR000719">
    <property type="entry name" value="Prot_kinase_dom"/>
</dbReference>
<dbReference type="Gene3D" id="1.25.40.10">
    <property type="entry name" value="Tetratricopeptide repeat domain"/>
    <property type="match status" value="3"/>
</dbReference>
<dbReference type="Proteomes" id="UP001374803">
    <property type="component" value="Chromosome"/>
</dbReference>
<keyword evidence="8" id="KW-1185">Reference proteome</keyword>
<dbReference type="GO" id="GO:0016301">
    <property type="term" value="F:kinase activity"/>
    <property type="evidence" value="ECO:0007669"/>
    <property type="project" value="UniProtKB-KW"/>
</dbReference>
<dbReference type="Gene3D" id="3.30.200.20">
    <property type="entry name" value="Phosphorylase Kinase, domain 1"/>
    <property type="match status" value="1"/>
</dbReference>
<keyword evidence="4" id="KW-0067">ATP-binding</keyword>
<evidence type="ECO:0000313" key="7">
    <source>
        <dbReference type="EMBL" id="WXB07998.1"/>
    </source>
</evidence>
<name>A0ABZ2LAR5_9BACT</name>
<feature type="transmembrane region" description="Helical" evidence="5">
    <location>
        <begin position="356"/>
        <end position="375"/>
    </location>
</feature>
<keyword evidence="5" id="KW-0472">Membrane</keyword>
<gene>
    <name evidence="7" type="ORF">LVJ94_12245</name>
</gene>
<dbReference type="PANTHER" id="PTHR43289:SF34">
    <property type="entry name" value="SERINE_THREONINE-PROTEIN KINASE YBDM-RELATED"/>
    <property type="match status" value="1"/>
</dbReference>
<keyword evidence="1" id="KW-0808">Transferase</keyword>
<dbReference type="InterPro" id="IPR011009">
    <property type="entry name" value="Kinase-like_dom_sf"/>
</dbReference>
<evidence type="ECO:0000256" key="3">
    <source>
        <dbReference type="ARBA" id="ARBA00022777"/>
    </source>
</evidence>
<dbReference type="PANTHER" id="PTHR43289">
    <property type="entry name" value="MITOGEN-ACTIVATED PROTEIN KINASE KINASE KINASE 20-RELATED"/>
    <property type="match status" value="1"/>
</dbReference>
<dbReference type="SUPFAM" id="SSF56112">
    <property type="entry name" value="Protein kinase-like (PK-like)"/>
    <property type="match status" value="1"/>
</dbReference>
<reference evidence="7" key="1">
    <citation type="submission" date="2021-12" db="EMBL/GenBank/DDBJ databases">
        <title>Discovery of the Pendulisporaceae a myxobacterial family with distinct sporulation behavior and unique specialized metabolism.</title>
        <authorList>
            <person name="Garcia R."/>
            <person name="Popoff A."/>
            <person name="Bader C.D."/>
            <person name="Loehr J."/>
            <person name="Walesch S."/>
            <person name="Walt C."/>
            <person name="Boldt J."/>
            <person name="Bunk B."/>
            <person name="Haeckl F.J.F.P.J."/>
            <person name="Gunesch A.P."/>
            <person name="Birkelbach J."/>
            <person name="Nuebel U."/>
            <person name="Pietschmann T."/>
            <person name="Bach T."/>
            <person name="Mueller R."/>
        </authorList>
    </citation>
    <scope>NUCLEOTIDE SEQUENCE</scope>
    <source>
        <strain evidence="7">MSr11367</strain>
    </source>
</reference>
<keyword evidence="2" id="KW-0547">Nucleotide-binding</keyword>